<evidence type="ECO:0000256" key="1">
    <source>
        <dbReference type="SAM" id="MobiDB-lite"/>
    </source>
</evidence>
<sequence length="176" mass="20072">MISPDVKIHGLREMERQLRKLYSGDLLAGAKVIRSALMSASLPMYRAMQARAPVAPPPGVRQRSTRRGGKGTPLYRIRRSRRHGLVEIRPGYLKMRVRRRSYINRTGFGNRNVRGRELVKVRLGAFTPYAYMVETGTGRAMAQPFVRPAFDAGHRATVDRFAVLLGKRLDKLRRTR</sequence>
<evidence type="ECO:0000313" key="2">
    <source>
        <dbReference type="EMBL" id="PJE80690.1"/>
    </source>
</evidence>
<protein>
    <recommendedName>
        <fullName evidence="3">Phage protein</fullName>
    </recommendedName>
</protein>
<name>A0A2H9TBR6_9ZZZZ</name>
<gene>
    <name evidence="2" type="ORF">CI610_00351</name>
</gene>
<proteinExistence type="predicted"/>
<comment type="caution">
    <text evidence="2">The sequence shown here is derived from an EMBL/GenBank/DDBJ whole genome shotgun (WGS) entry which is preliminary data.</text>
</comment>
<feature type="region of interest" description="Disordered" evidence="1">
    <location>
        <begin position="53"/>
        <end position="72"/>
    </location>
</feature>
<organism evidence="2">
    <name type="scientific">invertebrate metagenome</name>
    <dbReference type="NCBI Taxonomy" id="1711999"/>
    <lineage>
        <taxon>unclassified sequences</taxon>
        <taxon>metagenomes</taxon>
        <taxon>organismal metagenomes</taxon>
    </lineage>
</organism>
<accession>A0A2H9TBR6</accession>
<dbReference type="AlphaFoldDB" id="A0A2H9TBR6"/>
<reference evidence="2" key="1">
    <citation type="journal article" date="2017" name="Appl. Environ. Microbiol.">
        <title>Molecular characterization of an Endozoicomonas-like organism causing infection in king scallop Pecten maximus L.</title>
        <authorList>
            <person name="Cano I."/>
            <person name="van Aerle R."/>
            <person name="Ross S."/>
            <person name="Verner-Jeffreys D.W."/>
            <person name="Paley R.K."/>
            <person name="Rimmer G."/>
            <person name="Ryder D."/>
            <person name="Hooper P."/>
            <person name="Stone D."/>
            <person name="Feist S.W."/>
        </authorList>
    </citation>
    <scope>NUCLEOTIDE SEQUENCE</scope>
</reference>
<dbReference type="EMBL" id="NSIT01000009">
    <property type="protein sequence ID" value="PJE80690.1"/>
    <property type="molecule type" value="Genomic_DNA"/>
</dbReference>
<evidence type="ECO:0008006" key="3">
    <source>
        <dbReference type="Google" id="ProtNLM"/>
    </source>
</evidence>